<name>A0A238D468_THIDL</name>
<evidence type="ECO:0000313" key="1">
    <source>
        <dbReference type="EMBL" id="SBP87999.1"/>
    </source>
</evidence>
<reference evidence="1 2" key="1">
    <citation type="submission" date="2016-06" db="EMBL/GenBank/DDBJ databases">
        <authorList>
            <person name="Kjaerup R.B."/>
            <person name="Dalgaard T.S."/>
            <person name="Juul-Madsen H.R."/>
        </authorList>
    </citation>
    <scope>NUCLEOTIDE SEQUENCE [LARGE SCALE GENOMIC DNA]</scope>
    <source>
        <strain evidence="1 2">DSM 16361</strain>
    </source>
</reference>
<proteinExistence type="predicted"/>
<accession>A0A238D468</accession>
<dbReference type="Proteomes" id="UP000214566">
    <property type="component" value="Unassembled WGS sequence"/>
</dbReference>
<evidence type="ECO:0000313" key="2">
    <source>
        <dbReference type="Proteomes" id="UP000214566"/>
    </source>
</evidence>
<sequence>MGMRSIGDHVGYVKYNNAFFLPCPHGAVAGTHAASAERLALLTPVGPIDAIRLRTTL</sequence>
<gene>
    <name evidence="1" type="ORF">THIARS_60712</name>
</gene>
<dbReference type="EMBL" id="FLMQ01000055">
    <property type="protein sequence ID" value="SBP87999.1"/>
    <property type="molecule type" value="Genomic_DNA"/>
</dbReference>
<keyword evidence="2" id="KW-1185">Reference proteome</keyword>
<dbReference type="AlphaFoldDB" id="A0A238D468"/>
<organism evidence="1 2">
    <name type="scientific">Thiomonas delicata</name>
    <name type="common">Thiomonas cuprina</name>
    <dbReference type="NCBI Taxonomy" id="364030"/>
    <lineage>
        <taxon>Bacteria</taxon>
        <taxon>Pseudomonadati</taxon>
        <taxon>Pseudomonadota</taxon>
        <taxon>Betaproteobacteria</taxon>
        <taxon>Burkholderiales</taxon>
        <taxon>Thiomonas</taxon>
    </lineage>
</organism>
<protein>
    <submittedName>
        <fullName evidence="1">Uncharacterized protein</fullName>
    </submittedName>
</protein>